<sequence length="267" mass="31210">MINLFNKLFKKNRHIIKTEKDIKDILTISEKAGIITADETELIKSVFDVGDTPVFEVMTPRVDIIAVKYNIKIETLIEVIIKNTHSKLPIYVKNIDDLLGVIYATDILKIWGTERYIYACDIVRQPYYIPRYKTVLSTLREFQANKISIAFVVDEYGGISGLVTLEDLIEEIVGELKDEFDREELLYKKLKDGTYIVDGKIELEDFNKIFKTEYIEEDYHTLGGLIYHKLERIPQNGEVVNIPPIKFKIVKMQDQRIKYIQIFNYEE</sequence>
<dbReference type="Gene3D" id="3.10.580.10">
    <property type="entry name" value="CBS-domain"/>
    <property type="match status" value="1"/>
</dbReference>
<dbReference type="CDD" id="cd04590">
    <property type="entry name" value="CBS_pair_CorC_HlyC_assoc"/>
    <property type="match status" value="1"/>
</dbReference>
<dbReference type="PANTHER" id="PTHR22777">
    <property type="entry name" value="HEMOLYSIN-RELATED"/>
    <property type="match status" value="1"/>
</dbReference>
<dbReference type="AlphaFoldDB" id="A0A660SP70"/>
<evidence type="ECO:0000256" key="2">
    <source>
        <dbReference type="ARBA" id="ARBA00006337"/>
    </source>
</evidence>
<dbReference type="EMBL" id="QNBD01000036">
    <property type="protein sequence ID" value="RKX72252.1"/>
    <property type="molecule type" value="Genomic_DNA"/>
</dbReference>
<gene>
    <name evidence="8" type="ORF">DRP43_01195</name>
</gene>
<evidence type="ECO:0000313" key="9">
    <source>
        <dbReference type="Proteomes" id="UP000271125"/>
    </source>
</evidence>
<dbReference type="FunFam" id="3.10.580.10:FF:000002">
    <property type="entry name" value="Magnesium/cobalt efflux protein CorC"/>
    <property type="match status" value="1"/>
</dbReference>
<dbReference type="PROSITE" id="PS51371">
    <property type="entry name" value="CBS"/>
    <property type="match status" value="1"/>
</dbReference>
<organism evidence="8 9">
    <name type="scientific">candidate division TA06 bacterium</name>
    <dbReference type="NCBI Taxonomy" id="2250710"/>
    <lineage>
        <taxon>Bacteria</taxon>
        <taxon>Bacteria division TA06</taxon>
    </lineage>
</organism>
<dbReference type="InterPro" id="IPR005170">
    <property type="entry name" value="Transptr-assoc_dom"/>
</dbReference>
<dbReference type="SUPFAM" id="SSF56176">
    <property type="entry name" value="FAD-binding/transporter-associated domain-like"/>
    <property type="match status" value="1"/>
</dbReference>
<keyword evidence="5 6" id="KW-0129">CBS domain</keyword>
<proteinExistence type="inferred from homology"/>
<dbReference type="SMART" id="SM00116">
    <property type="entry name" value="CBS"/>
    <property type="match status" value="2"/>
</dbReference>
<dbReference type="InterPro" id="IPR016169">
    <property type="entry name" value="FAD-bd_PCMH_sub2"/>
</dbReference>
<evidence type="ECO:0000313" key="8">
    <source>
        <dbReference type="EMBL" id="RKX72252.1"/>
    </source>
</evidence>
<evidence type="ECO:0000256" key="4">
    <source>
        <dbReference type="ARBA" id="ARBA00022737"/>
    </source>
</evidence>
<keyword evidence="4" id="KW-0677">Repeat</keyword>
<dbReference type="GO" id="GO:0050660">
    <property type="term" value="F:flavin adenine dinucleotide binding"/>
    <property type="evidence" value="ECO:0007669"/>
    <property type="project" value="InterPro"/>
</dbReference>
<evidence type="ECO:0000256" key="5">
    <source>
        <dbReference type="ARBA" id="ARBA00023122"/>
    </source>
</evidence>
<name>A0A660SP70_UNCT6</name>
<comment type="subcellular location">
    <subcellularLocation>
        <location evidence="1">Cell membrane</location>
        <topology evidence="1">Multi-pass membrane protein</topology>
    </subcellularLocation>
</comment>
<dbReference type="SMART" id="SM01091">
    <property type="entry name" value="CorC_HlyC"/>
    <property type="match status" value="1"/>
</dbReference>
<dbReference type="SUPFAM" id="SSF54631">
    <property type="entry name" value="CBS-domain pair"/>
    <property type="match status" value="1"/>
</dbReference>
<dbReference type="InterPro" id="IPR000644">
    <property type="entry name" value="CBS_dom"/>
</dbReference>
<evidence type="ECO:0000256" key="3">
    <source>
        <dbReference type="ARBA" id="ARBA00022475"/>
    </source>
</evidence>
<feature type="domain" description="CBS" evidence="7">
    <location>
        <begin position="122"/>
        <end position="179"/>
    </location>
</feature>
<protein>
    <recommendedName>
        <fullName evidence="7">CBS domain-containing protein</fullName>
    </recommendedName>
</protein>
<dbReference type="PANTHER" id="PTHR22777:SF32">
    <property type="entry name" value="UPF0053 INNER MEMBRANE PROTEIN YFJD"/>
    <property type="match status" value="1"/>
</dbReference>
<dbReference type="Pfam" id="PF00571">
    <property type="entry name" value="CBS"/>
    <property type="match status" value="2"/>
</dbReference>
<dbReference type="Pfam" id="PF03471">
    <property type="entry name" value="CorC_HlyC"/>
    <property type="match status" value="1"/>
</dbReference>
<dbReference type="InterPro" id="IPR046342">
    <property type="entry name" value="CBS_dom_sf"/>
</dbReference>
<dbReference type="GO" id="GO:0005886">
    <property type="term" value="C:plasma membrane"/>
    <property type="evidence" value="ECO:0007669"/>
    <property type="project" value="UniProtKB-SubCell"/>
</dbReference>
<comment type="similarity">
    <text evidence="2">Belongs to the UPF0053 family.</text>
</comment>
<evidence type="ECO:0000256" key="1">
    <source>
        <dbReference type="ARBA" id="ARBA00004651"/>
    </source>
</evidence>
<dbReference type="InterPro" id="IPR036318">
    <property type="entry name" value="FAD-bd_PCMH-like_sf"/>
</dbReference>
<comment type="caution">
    <text evidence="8">The sequence shown here is derived from an EMBL/GenBank/DDBJ whole genome shotgun (WGS) entry which is preliminary data.</text>
</comment>
<dbReference type="Proteomes" id="UP000271125">
    <property type="component" value="Unassembled WGS sequence"/>
</dbReference>
<dbReference type="Gene3D" id="3.30.465.10">
    <property type="match status" value="1"/>
</dbReference>
<evidence type="ECO:0000256" key="6">
    <source>
        <dbReference type="PROSITE-ProRule" id="PRU00703"/>
    </source>
</evidence>
<keyword evidence="3" id="KW-1003">Cell membrane</keyword>
<dbReference type="InterPro" id="IPR044751">
    <property type="entry name" value="Ion_transp-like_CBS"/>
</dbReference>
<keyword evidence="3" id="KW-0472">Membrane</keyword>
<reference evidence="8 9" key="1">
    <citation type="submission" date="2018-06" db="EMBL/GenBank/DDBJ databases">
        <title>Extensive metabolic versatility and redundancy in microbially diverse, dynamic hydrothermal sediments.</title>
        <authorList>
            <person name="Dombrowski N."/>
            <person name="Teske A."/>
            <person name="Baker B.J."/>
        </authorList>
    </citation>
    <scope>NUCLEOTIDE SEQUENCE [LARGE SCALE GENOMIC DNA]</scope>
    <source>
        <strain evidence="8">B10_G13</strain>
    </source>
</reference>
<accession>A0A660SP70</accession>
<evidence type="ECO:0000259" key="7">
    <source>
        <dbReference type="PROSITE" id="PS51371"/>
    </source>
</evidence>